<dbReference type="Proteomes" id="UP000239209">
    <property type="component" value="Unassembled WGS sequence"/>
</dbReference>
<feature type="compositionally biased region" description="Basic and acidic residues" evidence="1">
    <location>
        <begin position="119"/>
        <end position="175"/>
    </location>
</feature>
<keyword evidence="3" id="KW-1185">Reference proteome</keyword>
<gene>
    <name evidence="2" type="ORF">CLV70_106167</name>
</gene>
<dbReference type="EMBL" id="PVZG01000006">
    <property type="protein sequence ID" value="PRY29449.1"/>
    <property type="molecule type" value="Genomic_DNA"/>
</dbReference>
<protein>
    <submittedName>
        <fullName evidence="2">Uncharacterized protein</fullName>
    </submittedName>
</protein>
<accession>A0A2T0S7P4</accession>
<feature type="region of interest" description="Disordered" evidence="1">
    <location>
        <begin position="119"/>
        <end position="186"/>
    </location>
</feature>
<comment type="caution">
    <text evidence="2">The sequence shown here is derived from an EMBL/GenBank/DDBJ whole genome shotgun (WGS) entry which is preliminary data.</text>
</comment>
<feature type="compositionally biased region" description="Basic and acidic residues" evidence="1">
    <location>
        <begin position="85"/>
        <end position="100"/>
    </location>
</feature>
<evidence type="ECO:0000313" key="3">
    <source>
        <dbReference type="Proteomes" id="UP000239209"/>
    </source>
</evidence>
<evidence type="ECO:0000313" key="2">
    <source>
        <dbReference type="EMBL" id="PRY29449.1"/>
    </source>
</evidence>
<name>A0A2T0S7P4_9ACTN</name>
<sequence>MILRSLSGLFASRGAGRPGCPPSSRFGGGGGSENWPPRPSDARAPTGWPATSRATSGRRRNPAWAGKSARSPGPAGCRRTPRSQPEGRRMQGRDTAEMRSRRFACRTWELARPGREHAPLDRDLARRAREHARPSREHARPSREHARPAQDHARPSREHARPAQDHARPSREHARPARRLGGWARPLGGGRQCVAATRGQAGGRGRGGEGLWRLGLSGLWACFSCRCPRRPRRCRVVRPSGIRRSPGGRFSGSASLMWTASGGGRGFMSGMRSRRWLLRLR</sequence>
<feature type="region of interest" description="Disordered" evidence="1">
    <location>
        <begin position="1"/>
        <end position="100"/>
    </location>
</feature>
<reference evidence="2 3" key="1">
    <citation type="submission" date="2018-03" db="EMBL/GenBank/DDBJ databases">
        <title>Genomic Encyclopedia of Archaeal and Bacterial Type Strains, Phase II (KMG-II): from individual species to whole genera.</title>
        <authorList>
            <person name="Goeker M."/>
        </authorList>
    </citation>
    <scope>NUCLEOTIDE SEQUENCE [LARGE SCALE GENOMIC DNA]</scope>
    <source>
        <strain evidence="2 3">DSM 45348</strain>
    </source>
</reference>
<proteinExistence type="predicted"/>
<evidence type="ECO:0000256" key="1">
    <source>
        <dbReference type="SAM" id="MobiDB-lite"/>
    </source>
</evidence>
<organism evidence="2 3">
    <name type="scientific">Pseudosporangium ferrugineum</name>
    <dbReference type="NCBI Taxonomy" id="439699"/>
    <lineage>
        <taxon>Bacteria</taxon>
        <taxon>Bacillati</taxon>
        <taxon>Actinomycetota</taxon>
        <taxon>Actinomycetes</taxon>
        <taxon>Micromonosporales</taxon>
        <taxon>Micromonosporaceae</taxon>
        <taxon>Pseudosporangium</taxon>
    </lineage>
</organism>
<dbReference type="AlphaFoldDB" id="A0A2T0S7P4"/>